<dbReference type="AlphaFoldDB" id="A0A5N6LZH5"/>
<reference evidence="1 2" key="1">
    <citation type="submission" date="2019-05" db="EMBL/GenBank/DDBJ databases">
        <title>Mikania micrantha, genome provides insights into the molecular mechanism of rapid growth.</title>
        <authorList>
            <person name="Liu B."/>
        </authorList>
    </citation>
    <scope>NUCLEOTIDE SEQUENCE [LARGE SCALE GENOMIC DNA]</scope>
    <source>
        <strain evidence="1">NLD-2019</strain>
        <tissue evidence="1">Leaf</tissue>
    </source>
</reference>
<keyword evidence="2" id="KW-1185">Reference proteome</keyword>
<protein>
    <submittedName>
        <fullName evidence="1">Uncharacterized protein</fullName>
    </submittedName>
</protein>
<dbReference type="EMBL" id="SZYD01000017">
    <property type="protein sequence ID" value="KAD3066951.1"/>
    <property type="molecule type" value="Genomic_DNA"/>
</dbReference>
<organism evidence="1 2">
    <name type="scientific">Mikania micrantha</name>
    <name type="common">bitter vine</name>
    <dbReference type="NCBI Taxonomy" id="192012"/>
    <lineage>
        <taxon>Eukaryota</taxon>
        <taxon>Viridiplantae</taxon>
        <taxon>Streptophyta</taxon>
        <taxon>Embryophyta</taxon>
        <taxon>Tracheophyta</taxon>
        <taxon>Spermatophyta</taxon>
        <taxon>Magnoliopsida</taxon>
        <taxon>eudicotyledons</taxon>
        <taxon>Gunneridae</taxon>
        <taxon>Pentapetalae</taxon>
        <taxon>asterids</taxon>
        <taxon>campanulids</taxon>
        <taxon>Asterales</taxon>
        <taxon>Asteraceae</taxon>
        <taxon>Asteroideae</taxon>
        <taxon>Heliantheae alliance</taxon>
        <taxon>Eupatorieae</taxon>
        <taxon>Mikania</taxon>
    </lineage>
</organism>
<accession>A0A5N6LZH5</accession>
<proteinExistence type="predicted"/>
<dbReference type="Proteomes" id="UP000326396">
    <property type="component" value="Linkage Group LG7"/>
</dbReference>
<gene>
    <name evidence="1" type="ORF">E3N88_34831</name>
</gene>
<evidence type="ECO:0000313" key="1">
    <source>
        <dbReference type="EMBL" id="KAD3066951.1"/>
    </source>
</evidence>
<name>A0A5N6LZH5_9ASTR</name>
<evidence type="ECO:0000313" key="2">
    <source>
        <dbReference type="Proteomes" id="UP000326396"/>
    </source>
</evidence>
<comment type="caution">
    <text evidence="1">The sequence shown here is derived from an EMBL/GenBank/DDBJ whole genome shotgun (WGS) entry which is preliminary data.</text>
</comment>
<sequence>MITIGTTKSGVNSIDDERAYYRYTLSGSLRRIGELKCIDNQHHLGHAIHTKGAADSDGVDSLPLWCLRAE</sequence>